<dbReference type="Proteomes" id="UP000285710">
    <property type="component" value="Unassembled WGS sequence"/>
</dbReference>
<gene>
    <name evidence="1" type="ORF">D2T33_15555</name>
</gene>
<evidence type="ECO:0000313" key="2">
    <source>
        <dbReference type="Proteomes" id="UP000285710"/>
    </source>
</evidence>
<evidence type="ECO:0000313" key="1">
    <source>
        <dbReference type="EMBL" id="RWR08510.1"/>
    </source>
</evidence>
<comment type="caution">
    <text evidence="1">The sequence shown here is derived from an EMBL/GenBank/DDBJ whole genome shotgun (WGS) entry which is preliminary data.</text>
</comment>
<reference evidence="1 2" key="1">
    <citation type="submission" date="2019-01" db="EMBL/GenBank/DDBJ databases">
        <title>Sinorhodobacter populi sp. nov. isolated from the symptomatic bark tissue of Populus euramericana canker.</title>
        <authorList>
            <person name="Xu G."/>
        </authorList>
    </citation>
    <scope>NUCLEOTIDE SEQUENCE [LARGE SCALE GENOMIC DNA]</scope>
    <source>
        <strain evidence="1 2">2D-5</strain>
    </source>
</reference>
<name>A0A443IQQ7_9RHOB</name>
<accession>A0A443IQQ7</accession>
<sequence>MTRASSIWYSVHGLTWDGHELLERVRDRTAFEKLRKVAGKAGEASIDVFFSAAKADVQARILTALAALGS</sequence>
<organism evidence="1 2">
    <name type="scientific">Paenirhodobacter populi</name>
    <dbReference type="NCBI Taxonomy" id="2306993"/>
    <lineage>
        <taxon>Bacteria</taxon>
        <taxon>Pseudomonadati</taxon>
        <taxon>Pseudomonadota</taxon>
        <taxon>Alphaproteobacteria</taxon>
        <taxon>Rhodobacterales</taxon>
        <taxon>Rhodobacter group</taxon>
        <taxon>Paenirhodobacter</taxon>
    </lineage>
</organism>
<proteinExistence type="predicted"/>
<keyword evidence="2" id="KW-1185">Reference proteome</keyword>
<dbReference type="EMBL" id="SAUW01000017">
    <property type="protein sequence ID" value="RWR08510.1"/>
    <property type="molecule type" value="Genomic_DNA"/>
</dbReference>
<reference evidence="1 2" key="2">
    <citation type="submission" date="2019-01" db="EMBL/GenBank/DDBJ databases">
        <authorList>
            <person name="Li Y."/>
        </authorList>
    </citation>
    <scope>NUCLEOTIDE SEQUENCE [LARGE SCALE GENOMIC DNA]</scope>
    <source>
        <strain evidence="1 2">2D-5</strain>
    </source>
</reference>
<protein>
    <submittedName>
        <fullName evidence="1">DUF2513 domain-containing protein</fullName>
    </submittedName>
</protein>
<dbReference type="AlphaFoldDB" id="A0A443IQQ7"/>